<keyword evidence="1 5" id="KW-0479">Metal-binding</keyword>
<dbReference type="InterPro" id="IPR036855">
    <property type="entry name" value="Znf_CCCH_sf"/>
</dbReference>
<evidence type="ECO:0000256" key="2">
    <source>
        <dbReference type="ARBA" id="ARBA00022771"/>
    </source>
</evidence>
<dbReference type="InterPro" id="IPR050974">
    <property type="entry name" value="Plant_ZF_CCCH"/>
</dbReference>
<organism evidence="8 9">
    <name type="scientific">Protea cynaroides</name>
    <dbReference type="NCBI Taxonomy" id="273540"/>
    <lineage>
        <taxon>Eukaryota</taxon>
        <taxon>Viridiplantae</taxon>
        <taxon>Streptophyta</taxon>
        <taxon>Embryophyta</taxon>
        <taxon>Tracheophyta</taxon>
        <taxon>Spermatophyta</taxon>
        <taxon>Magnoliopsida</taxon>
        <taxon>Proteales</taxon>
        <taxon>Proteaceae</taxon>
        <taxon>Protea</taxon>
    </lineage>
</organism>
<keyword evidence="3 5" id="KW-0862">Zinc</keyword>
<feature type="domain" description="C3H1-type" evidence="7">
    <location>
        <begin position="124"/>
        <end position="152"/>
    </location>
</feature>
<evidence type="ECO:0000313" key="8">
    <source>
        <dbReference type="EMBL" id="KAJ4973740.1"/>
    </source>
</evidence>
<feature type="zinc finger region" description="C3H1-type" evidence="5">
    <location>
        <begin position="384"/>
        <end position="412"/>
    </location>
</feature>
<gene>
    <name evidence="8" type="ORF">NE237_006914</name>
</gene>
<dbReference type="GO" id="GO:0008270">
    <property type="term" value="F:zinc ion binding"/>
    <property type="evidence" value="ECO:0007669"/>
    <property type="project" value="UniProtKB-KW"/>
</dbReference>
<evidence type="ECO:0000256" key="6">
    <source>
        <dbReference type="SAM" id="MobiDB-lite"/>
    </source>
</evidence>
<feature type="domain" description="C3H1-type" evidence="7">
    <location>
        <begin position="384"/>
        <end position="412"/>
    </location>
</feature>
<dbReference type="SUPFAM" id="SSF90229">
    <property type="entry name" value="CCCH zinc finger"/>
    <property type="match status" value="4"/>
</dbReference>
<name>A0A9Q0QVX8_9MAGN</name>
<accession>A0A9Q0QVX8</accession>
<keyword evidence="4" id="KW-0238">DNA-binding</keyword>
<evidence type="ECO:0000256" key="4">
    <source>
        <dbReference type="ARBA" id="ARBA00023125"/>
    </source>
</evidence>
<feature type="compositionally biased region" description="Polar residues" evidence="6">
    <location>
        <begin position="288"/>
        <end position="299"/>
    </location>
</feature>
<dbReference type="SMART" id="SM00356">
    <property type="entry name" value="ZnF_C3H1"/>
    <property type="match status" value="4"/>
</dbReference>
<keyword evidence="9" id="KW-1185">Reference proteome</keyword>
<dbReference type="InterPro" id="IPR000571">
    <property type="entry name" value="Znf_CCCH"/>
</dbReference>
<feature type="zinc finger region" description="C3H1-type" evidence="5">
    <location>
        <begin position="249"/>
        <end position="277"/>
    </location>
</feature>
<evidence type="ECO:0000256" key="1">
    <source>
        <dbReference type="ARBA" id="ARBA00022723"/>
    </source>
</evidence>
<feature type="compositionally biased region" description="Basic and acidic residues" evidence="6">
    <location>
        <begin position="79"/>
        <end position="102"/>
    </location>
</feature>
<dbReference type="GO" id="GO:0003677">
    <property type="term" value="F:DNA binding"/>
    <property type="evidence" value="ECO:0007669"/>
    <property type="project" value="UniProtKB-KW"/>
</dbReference>
<feature type="region of interest" description="Disordered" evidence="6">
    <location>
        <begin position="79"/>
        <end position="109"/>
    </location>
</feature>
<feature type="zinc finger region" description="C3H1-type" evidence="5">
    <location>
        <begin position="200"/>
        <end position="228"/>
    </location>
</feature>
<proteinExistence type="predicted"/>
<dbReference type="PANTHER" id="PTHR12506">
    <property type="entry name" value="PROTEIN PHOSPHATASE RELATED"/>
    <property type="match status" value="1"/>
</dbReference>
<dbReference type="GO" id="GO:0003729">
    <property type="term" value="F:mRNA binding"/>
    <property type="evidence" value="ECO:0007669"/>
    <property type="project" value="TreeGrafter"/>
</dbReference>
<sequence length="433" mass="47833">MNGGTAMGQDASVLKPQEDEEPILPNPSSSPSSSSAIPGVTVVSYEPDPAAAVPGDVSSTENAFATLETLEEELQNLRLEDTNKHNGDENDDLKKDNLHNGDENIDLNNDNLEGGPIKILYPQRPDAADCTFYLRTGTCGYGSNCRYNHPARKKNQGQRSASPESARVIKEKEEADLPDKMEQQECQVIKEKENADLSEKTEQQECKYYLRLGGCKFGKACRYNHSREKYVRPPPPPPQDFNFLGLPMRLGERECPYYMRTGSCKYGPNCRFHHPDPTAEGGADITPGSVSLHSSGALQPSSTSWSSPSNETVPFVDAATSYVPIMLHPQRVLPNPEWNGYRASACPPEGSMLPPPLGVFNNPTNWTDICLHNQQYMLDEFPERPGQRECSYFMKTGDCKYRSACKFDHPKNRAPKGSACALSPIGLSLRPVS</sequence>
<dbReference type="Gene3D" id="2.30.30.1190">
    <property type="match status" value="1"/>
</dbReference>
<feature type="compositionally biased region" description="Low complexity" evidence="6">
    <location>
        <begin position="300"/>
        <end position="309"/>
    </location>
</feature>
<feature type="domain" description="C3H1-type" evidence="7">
    <location>
        <begin position="249"/>
        <end position="277"/>
    </location>
</feature>
<evidence type="ECO:0000313" key="9">
    <source>
        <dbReference type="Proteomes" id="UP001141806"/>
    </source>
</evidence>
<dbReference type="EMBL" id="JAMYWD010000004">
    <property type="protein sequence ID" value="KAJ4973740.1"/>
    <property type="molecule type" value="Genomic_DNA"/>
</dbReference>
<feature type="region of interest" description="Disordered" evidence="6">
    <location>
        <begin position="1"/>
        <end position="59"/>
    </location>
</feature>
<dbReference type="Pfam" id="PF00642">
    <property type="entry name" value="zf-CCCH"/>
    <property type="match status" value="4"/>
</dbReference>
<keyword evidence="2 5" id="KW-0863">Zinc-finger</keyword>
<protein>
    <recommendedName>
        <fullName evidence="7">C3H1-type domain-containing protein</fullName>
    </recommendedName>
</protein>
<reference evidence="8" key="1">
    <citation type="journal article" date="2023" name="Plant J.">
        <title>The genome of the king protea, Protea cynaroides.</title>
        <authorList>
            <person name="Chang J."/>
            <person name="Duong T.A."/>
            <person name="Schoeman C."/>
            <person name="Ma X."/>
            <person name="Roodt D."/>
            <person name="Barker N."/>
            <person name="Li Z."/>
            <person name="Van de Peer Y."/>
            <person name="Mizrachi E."/>
        </authorList>
    </citation>
    <scope>NUCLEOTIDE SEQUENCE</scope>
    <source>
        <tissue evidence="8">Young leaves</tissue>
    </source>
</reference>
<feature type="zinc finger region" description="C3H1-type" evidence="5">
    <location>
        <begin position="124"/>
        <end position="152"/>
    </location>
</feature>
<comment type="caution">
    <text evidence="8">The sequence shown here is derived from an EMBL/GenBank/DDBJ whole genome shotgun (WGS) entry which is preliminary data.</text>
</comment>
<feature type="domain" description="C3H1-type" evidence="7">
    <location>
        <begin position="200"/>
        <end position="228"/>
    </location>
</feature>
<evidence type="ECO:0000256" key="3">
    <source>
        <dbReference type="ARBA" id="ARBA00022833"/>
    </source>
</evidence>
<evidence type="ECO:0000259" key="7">
    <source>
        <dbReference type="PROSITE" id="PS50103"/>
    </source>
</evidence>
<dbReference type="PANTHER" id="PTHR12506:SF20">
    <property type="entry name" value="ZINC FINGER CCCH DOMAIN-CONTAINING PROTEIN 67"/>
    <property type="match status" value="1"/>
</dbReference>
<feature type="region of interest" description="Disordered" evidence="6">
    <location>
        <begin position="278"/>
        <end position="310"/>
    </location>
</feature>
<dbReference type="PROSITE" id="PS50103">
    <property type="entry name" value="ZF_C3H1"/>
    <property type="match status" value="4"/>
</dbReference>
<dbReference type="AlphaFoldDB" id="A0A9Q0QVX8"/>
<dbReference type="Gene3D" id="4.10.1000.10">
    <property type="entry name" value="Zinc finger, CCCH-type"/>
    <property type="match status" value="2"/>
</dbReference>
<evidence type="ECO:0000256" key="5">
    <source>
        <dbReference type="PROSITE-ProRule" id="PRU00723"/>
    </source>
</evidence>
<dbReference type="OrthoDB" id="411372at2759"/>
<dbReference type="Proteomes" id="UP001141806">
    <property type="component" value="Unassembled WGS sequence"/>
</dbReference>